<dbReference type="NCBIfam" id="NF011705">
    <property type="entry name" value="PRK15126.1"/>
    <property type="match status" value="1"/>
</dbReference>
<dbReference type="HAMAP" id="MF_01847">
    <property type="entry name" value="HMP_PP_phosphat"/>
    <property type="match status" value="1"/>
</dbReference>
<dbReference type="SMART" id="SM00344">
    <property type="entry name" value="HTH_ASNC"/>
    <property type="match status" value="1"/>
</dbReference>
<dbReference type="Pfam" id="PF13412">
    <property type="entry name" value="HTH_24"/>
    <property type="match status" value="1"/>
</dbReference>
<evidence type="ECO:0000256" key="10">
    <source>
        <dbReference type="HAMAP-Rule" id="MF_01847"/>
    </source>
</evidence>
<accession>A0A377B2G3</accession>
<sequence length="475" mass="53542">MARLAAFDMDGTLLMPDHHLGEKTLSTLARLRERDITLTFATGRHALEMQHILGALSLDAYLITGNGTRVHSLEGELLHRDDLPADVAELVLYQQWDTRASMHIFNDDGWFTGKEIPALLQAFVYSGFRYQIIDVKKMPLGSVTKICFCGDHDDLTRLQIQLYEALGERAHLCFSATDCLEVLPVGCNKGAALTVLTQHLGLSLRDCMAFGDAMNDREMLGSVGSGFIMGNAMPQLRAELPHLPVIGHCRNQAVSHYLTHWLDYPHLPYSPNNEIPSSTGQLPVFFALNLSFCAVVFKPHRINCRDFTFKIKLKEKKILCGRAMLDKIDRKLLALLQQDCTLSLQALAEAVNLTTTPCWKRLKRLEDDGILIGKVALLDPEKIGLGLTAFVLIKTQHHSSEWYCRFVTVVTEMPEVLGFWRMAGEYDYLMRVQVADMKRYDEFYKRLVNSVPGLSDVTSSFAMEQIKYTTSLPIE</sequence>
<comment type="function">
    <text evidence="10">Catalyzes the hydrolysis of 4-amino-2-methyl-5-hydroxymethylpyrimidine pyrophosphate (HMP-PP) to 4-amino-2-methyl-5-hydroxymethylpyrimidine phosphate (HMP-P).</text>
</comment>
<dbReference type="PROSITE" id="PS50956">
    <property type="entry name" value="HTH_ASNC_2"/>
    <property type="match status" value="1"/>
</dbReference>
<dbReference type="SFLD" id="SFLDG01140">
    <property type="entry name" value="C2.B:_Phosphomannomutase_and_P"/>
    <property type="match status" value="1"/>
</dbReference>
<evidence type="ECO:0000256" key="4">
    <source>
        <dbReference type="ARBA" id="ARBA00022842"/>
    </source>
</evidence>
<evidence type="ECO:0000256" key="7">
    <source>
        <dbReference type="ARBA" id="ARBA00023159"/>
    </source>
</evidence>
<feature type="binding site" evidence="10">
    <location>
        <position position="10"/>
    </location>
    <ligand>
        <name>Mg(2+)</name>
        <dbReference type="ChEBI" id="CHEBI:18420"/>
    </ligand>
</feature>
<evidence type="ECO:0000256" key="8">
    <source>
        <dbReference type="ARBA" id="ARBA00023163"/>
    </source>
</evidence>
<dbReference type="CDD" id="cd00090">
    <property type="entry name" value="HTH_ARSR"/>
    <property type="match status" value="1"/>
</dbReference>
<name>A0A377B2G3_ECOLX</name>
<dbReference type="PROSITE" id="PS00519">
    <property type="entry name" value="HTH_ASNC_1"/>
    <property type="match status" value="1"/>
</dbReference>
<proteinExistence type="inferred from homology"/>
<evidence type="ECO:0000313" key="13">
    <source>
        <dbReference type="Proteomes" id="UP000254052"/>
    </source>
</evidence>
<evidence type="ECO:0000256" key="2">
    <source>
        <dbReference type="ARBA" id="ARBA00022723"/>
    </source>
</evidence>
<evidence type="ECO:0000256" key="6">
    <source>
        <dbReference type="ARBA" id="ARBA00023125"/>
    </source>
</evidence>
<dbReference type="FunFam" id="3.30.1240.10:FF:000002">
    <property type="entry name" value="HMP-PP phosphatase"/>
    <property type="match status" value="1"/>
</dbReference>
<dbReference type="InterPro" id="IPR019887">
    <property type="entry name" value="Tscrpt_reg_AsnC/Lrp_C"/>
</dbReference>
<dbReference type="SUPFAM" id="SSF54909">
    <property type="entry name" value="Dimeric alpha+beta barrel"/>
    <property type="match status" value="1"/>
</dbReference>
<dbReference type="InterPro" id="IPR023938">
    <property type="entry name" value="HMP-PP_phosphatase"/>
</dbReference>
<dbReference type="Gene3D" id="3.40.50.1000">
    <property type="entry name" value="HAD superfamily/HAD-like"/>
    <property type="match status" value="1"/>
</dbReference>
<dbReference type="PANTHER" id="PTHR47267">
    <property type="match status" value="1"/>
</dbReference>
<gene>
    <name evidence="12" type="primary">cof_1</name>
    <name evidence="10" type="synonym">cof</name>
    <name evidence="12" type="ORF">NCTC9962_02661</name>
</gene>
<evidence type="ECO:0000256" key="9">
    <source>
        <dbReference type="ARBA" id="ARBA00034778"/>
    </source>
</evidence>
<feature type="binding site" evidence="10">
    <location>
        <position position="212"/>
    </location>
    <ligand>
        <name>Mg(2+)</name>
        <dbReference type="ChEBI" id="CHEBI:18420"/>
    </ligand>
</feature>
<keyword evidence="7" id="KW-0010">Activator</keyword>
<dbReference type="FunFam" id="1.10.10.10:FF:000114">
    <property type="entry name" value="Lrp/AsnC family transcriptional regulator"/>
    <property type="match status" value="1"/>
</dbReference>
<evidence type="ECO:0000256" key="3">
    <source>
        <dbReference type="ARBA" id="ARBA00022801"/>
    </source>
</evidence>
<dbReference type="InterPro" id="IPR011008">
    <property type="entry name" value="Dimeric_a/b-barrel"/>
</dbReference>
<dbReference type="CDD" id="cd07516">
    <property type="entry name" value="HAD_Pase"/>
    <property type="match status" value="1"/>
</dbReference>
<feature type="active site" description="Nucleophile" evidence="10">
    <location>
        <position position="8"/>
    </location>
</feature>
<keyword evidence="6" id="KW-0238">DNA-binding</keyword>
<feature type="domain" description="HTH asnC-type" evidence="11">
    <location>
        <begin position="325"/>
        <end position="386"/>
    </location>
</feature>
<dbReference type="GO" id="GO:0016791">
    <property type="term" value="F:phosphatase activity"/>
    <property type="evidence" value="ECO:0007669"/>
    <property type="project" value="UniProtKB-UniRule"/>
</dbReference>
<keyword evidence="8" id="KW-0804">Transcription</keyword>
<dbReference type="InterPro" id="IPR036390">
    <property type="entry name" value="WH_DNA-bd_sf"/>
</dbReference>
<keyword evidence="4 10" id="KW-0460">Magnesium</keyword>
<keyword evidence="2 10" id="KW-0479">Metal-binding</keyword>
<organism evidence="12 13">
    <name type="scientific">Escherichia coli</name>
    <dbReference type="NCBI Taxonomy" id="562"/>
    <lineage>
        <taxon>Bacteria</taxon>
        <taxon>Pseudomonadati</taxon>
        <taxon>Pseudomonadota</taxon>
        <taxon>Gammaproteobacteria</taxon>
        <taxon>Enterobacterales</taxon>
        <taxon>Enterobacteriaceae</taxon>
        <taxon>Escherichia</taxon>
    </lineage>
</organism>
<dbReference type="NCBIfam" id="TIGR00099">
    <property type="entry name" value="Cof-subfamily"/>
    <property type="match status" value="1"/>
</dbReference>
<dbReference type="Gene3D" id="3.30.1240.10">
    <property type="match status" value="1"/>
</dbReference>
<keyword evidence="5" id="KW-0805">Transcription regulation</keyword>
<dbReference type="PRINTS" id="PR00033">
    <property type="entry name" value="HTHASNC"/>
</dbReference>
<dbReference type="EC" id="3.6.1.-" evidence="10"/>
<comment type="catalytic activity">
    <reaction evidence="10">
        <text>4-amino-2-methyl-5-(diphosphooxymethyl)pyrimidine + H2O = 4-amino-2-methyl-5-(phosphooxymethyl)pyrimidine + phosphate + H(+)</text>
        <dbReference type="Rhea" id="RHEA:27914"/>
        <dbReference type="ChEBI" id="CHEBI:15377"/>
        <dbReference type="ChEBI" id="CHEBI:15378"/>
        <dbReference type="ChEBI" id="CHEBI:43474"/>
        <dbReference type="ChEBI" id="CHEBI:57841"/>
        <dbReference type="ChEBI" id="CHEBI:58354"/>
    </reaction>
</comment>
<dbReference type="GO" id="GO:0006355">
    <property type="term" value="P:regulation of DNA-templated transcription"/>
    <property type="evidence" value="ECO:0007669"/>
    <property type="project" value="UniProtKB-ARBA"/>
</dbReference>
<evidence type="ECO:0000256" key="5">
    <source>
        <dbReference type="ARBA" id="ARBA00023015"/>
    </source>
</evidence>
<evidence type="ECO:0000256" key="1">
    <source>
        <dbReference type="ARBA" id="ARBA00001946"/>
    </source>
</evidence>
<dbReference type="NCBIfam" id="TIGR01484">
    <property type="entry name" value="HAD-SF-IIB"/>
    <property type="match status" value="1"/>
</dbReference>
<dbReference type="Gene3D" id="3.30.70.920">
    <property type="match status" value="1"/>
</dbReference>
<dbReference type="SFLD" id="SFLDS00003">
    <property type="entry name" value="Haloacid_Dehalogenase"/>
    <property type="match status" value="1"/>
</dbReference>
<dbReference type="GO" id="GO:0043565">
    <property type="term" value="F:sequence-specific DNA binding"/>
    <property type="evidence" value="ECO:0007669"/>
    <property type="project" value="InterPro"/>
</dbReference>
<dbReference type="InterPro" id="IPR023214">
    <property type="entry name" value="HAD_sf"/>
</dbReference>
<dbReference type="InterPro" id="IPR000150">
    <property type="entry name" value="Cof"/>
</dbReference>
<dbReference type="InterPro" id="IPR000485">
    <property type="entry name" value="AsnC-type_HTH_dom"/>
</dbReference>
<comment type="cofactor">
    <cofactor evidence="1 10">
        <name>Mg(2+)</name>
        <dbReference type="ChEBI" id="CHEBI:18420"/>
    </cofactor>
</comment>
<reference evidence="12 13" key="1">
    <citation type="submission" date="2018-06" db="EMBL/GenBank/DDBJ databases">
        <authorList>
            <consortium name="Pathogen Informatics"/>
            <person name="Doyle S."/>
        </authorList>
    </citation>
    <scope>NUCLEOTIDE SEQUENCE [LARGE SCALE GENOMIC DNA]</scope>
    <source>
        <strain evidence="12 13">NCTC9962</strain>
    </source>
</reference>
<comment type="similarity">
    <text evidence="9 10">Belongs to the HAD-like hydrolase superfamily. Cof family.</text>
</comment>
<dbReference type="EMBL" id="UGED01000007">
    <property type="protein sequence ID" value="STL41852.1"/>
    <property type="molecule type" value="Genomic_DNA"/>
</dbReference>
<keyword evidence="3 10" id="KW-0378">Hydrolase</keyword>
<evidence type="ECO:0000259" key="11">
    <source>
        <dbReference type="PROSITE" id="PS50956"/>
    </source>
</evidence>
<dbReference type="PANTHER" id="PTHR47267:SF2">
    <property type="entry name" value="HMP-PP PHOSPHATASE"/>
    <property type="match status" value="1"/>
</dbReference>
<dbReference type="GO" id="GO:0000287">
    <property type="term" value="F:magnesium ion binding"/>
    <property type="evidence" value="ECO:0007669"/>
    <property type="project" value="UniProtKB-UniRule"/>
</dbReference>
<dbReference type="InterPro" id="IPR036412">
    <property type="entry name" value="HAD-like_sf"/>
</dbReference>
<dbReference type="Gene3D" id="1.10.10.10">
    <property type="entry name" value="Winged helix-like DNA-binding domain superfamily/Winged helix DNA-binding domain"/>
    <property type="match status" value="1"/>
</dbReference>
<dbReference type="AlphaFoldDB" id="A0A377B2G3"/>
<dbReference type="Pfam" id="PF01037">
    <property type="entry name" value="AsnC_trans_reg"/>
    <property type="match status" value="1"/>
</dbReference>
<dbReference type="InterPro" id="IPR006379">
    <property type="entry name" value="HAD-SF_hydro_IIB"/>
</dbReference>
<protein>
    <recommendedName>
        <fullName evidence="10">HMP-PP phosphatase</fullName>
        <ecNumber evidence="10">3.6.1.-</ecNumber>
    </recommendedName>
</protein>
<dbReference type="InterPro" id="IPR011991">
    <property type="entry name" value="ArsR-like_HTH"/>
</dbReference>
<evidence type="ECO:0000313" key="12">
    <source>
        <dbReference type="EMBL" id="STL41852.1"/>
    </source>
</evidence>
<dbReference type="FunFam" id="3.30.70.920:FF:000005">
    <property type="entry name" value="Lrp/AsnC family transcriptional regulator"/>
    <property type="match status" value="1"/>
</dbReference>
<dbReference type="Pfam" id="PF08282">
    <property type="entry name" value="Hydrolase_3"/>
    <property type="match status" value="1"/>
</dbReference>
<dbReference type="Proteomes" id="UP000254052">
    <property type="component" value="Unassembled WGS sequence"/>
</dbReference>
<dbReference type="PROSITE" id="PS01228">
    <property type="entry name" value="COF_1"/>
    <property type="match status" value="1"/>
</dbReference>
<dbReference type="GO" id="GO:0002145">
    <property type="term" value="F:4-amino-5-hydroxymethyl-2-methylpyrimidine diphosphatase activity"/>
    <property type="evidence" value="ECO:0007669"/>
    <property type="project" value="RHEA"/>
</dbReference>
<feature type="binding site" evidence="10">
    <location>
        <position position="8"/>
    </location>
    <ligand>
        <name>Mg(2+)</name>
        <dbReference type="ChEBI" id="CHEBI:18420"/>
    </ligand>
</feature>
<dbReference type="InterPro" id="IPR036388">
    <property type="entry name" value="WH-like_DNA-bd_sf"/>
</dbReference>
<dbReference type="SUPFAM" id="SSF46785">
    <property type="entry name" value="Winged helix' DNA-binding domain"/>
    <property type="match status" value="1"/>
</dbReference>
<dbReference type="InterPro" id="IPR019888">
    <property type="entry name" value="Tscrpt_reg_AsnC-like"/>
</dbReference>
<dbReference type="InterPro" id="IPR019885">
    <property type="entry name" value="Tscrpt_reg_HTH_AsnC-type_CS"/>
</dbReference>
<dbReference type="SUPFAM" id="SSF56784">
    <property type="entry name" value="HAD-like"/>
    <property type="match status" value="1"/>
</dbReference>
<dbReference type="PROSITE" id="PS01229">
    <property type="entry name" value="COF_2"/>
    <property type="match status" value="1"/>
</dbReference>